<dbReference type="Proteomes" id="UP000219439">
    <property type="component" value="Unassembled WGS sequence"/>
</dbReference>
<evidence type="ECO:0000313" key="4">
    <source>
        <dbReference type="EMBL" id="SNZ07357.1"/>
    </source>
</evidence>
<evidence type="ECO:0000256" key="2">
    <source>
        <dbReference type="ARBA" id="ARBA00006436"/>
    </source>
</evidence>
<gene>
    <name evidence="4" type="ORF">SAMN06265368_0875</name>
</gene>
<comment type="similarity">
    <text evidence="2">Belongs to the UPF0174 family.</text>
</comment>
<feature type="domain" description="Ubiquinol-cytochrome c chaperone" evidence="3">
    <location>
        <begin position="71"/>
        <end position="207"/>
    </location>
</feature>
<dbReference type="AlphaFoldDB" id="A0A285NEH0"/>
<evidence type="ECO:0000259" key="3">
    <source>
        <dbReference type="Pfam" id="PF03981"/>
    </source>
</evidence>
<evidence type="ECO:0000313" key="5">
    <source>
        <dbReference type="Proteomes" id="UP000219439"/>
    </source>
</evidence>
<dbReference type="InterPro" id="IPR007129">
    <property type="entry name" value="Ubiqinol_cyt_c_chaperone_CPB3"/>
</dbReference>
<name>A0A285NEH0_9HYPH</name>
<keyword evidence="5" id="KW-1185">Reference proteome</keyword>
<proteinExistence type="inferred from homology"/>
<dbReference type="RefSeq" id="WP_097152150.1">
    <property type="nucleotide sequence ID" value="NZ_OBEL01000001.1"/>
</dbReference>
<dbReference type="PANTHER" id="PTHR12184">
    <property type="entry name" value="UBIQUINOL-CYTOCHROME C REDUCTASE COMPLEX ASSEMBLY FACTOR 1 FAMILY MEMBER"/>
    <property type="match status" value="1"/>
</dbReference>
<organism evidence="4 5">
    <name type="scientific">Cohaesibacter gelatinilyticus</name>
    <dbReference type="NCBI Taxonomy" id="372072"/>
    <lineage>
        <taxon>Bacteria</taxon>
        <taxon>Pseudomonadati</taxon>
        <taxon>Pseudomonadota</taxon>
        <taxon>Alphaproteobacteria</taxon>
        <taxon>Hyphomicrobiales</taxon>
        <taxon>Cohaesibacteraceae</taxon>
    </lineage>
</organism>
<sequence length="221" mass="25181">MPVLAVSPLNVAKKWQSGSDMAKWVILPADLRDQATMIFNLFKKDSKRDELADRLYRQLVDQARLPVFYTDYAIPDTINGRFEMILLHAYMLFRRLRDEDEAAKDLGQAVFDRFFKDMDHSLREIGIGDLSVPKKIKKMAQAFYGRIEAYDTAREESKEQLIGALGRNFFPEEESPPSEVSALADYVFENDTVLGNVNVDVIKQGQIPFAHPLSLTAKSES</sequence>
<accession>A0A285NEH0</accession>
<dbReference type="PANTHER" id="PTHR12184:SF1">
    <property type="entry name" value="UBIQUINOL-CYTOCHROME-C REDUCTASE COMPLEX ASSEMBLY FACTOR 1"/>
    <property type="match status" value="1"/>
</dbReference>
<dbReference type="InterPro" id="IPR021150">
    <property type="entry name" value="Ubiq_cyt_c_chap"/>
</dbReference>
<comment type="similarity">
    <text evidence="1">Belongs to the CBP3 family.</text>
</comment>
<protein>
    <submittedName>
        <fullName evidence="4">Cytochrome b pre-mRNA-processing protein 3</fullName>
    </submittedName>
</protein>
<dbReference type="OrthoDB" id="7158889at2"/>
<dbReference type="EMBL" id="OBEL01000001">
    <property type="protein sequence ID" value="SNZ07357.1"/>
    <property type="molecule type" value="Genomic_DNA"/>
</dbReference>
<reference evidence="4 5" key="1">
    <citation type="submission" date="2017-09" db="EMBL/GenBank/DDBJ databases">
        <authorList>
            <person name="Ehlers B."/>
            <person name="Leendertz F.H."/>
        </authorList>
    </citation>
    <scope>NUCLEOTIDE SEQUENCE [LARGE SCALE GENOMIC DNA]</scope>
    <source>
        <strain evidence="4 5">DSM 18289</strain>
    </source>
</reference>
<dbReference type="Pfam" id="PF03981">
    <property type="entry name" value="Ubiq_cyt_C_chap"/>
    <property type="match status" value="1"/>
</dbReference>
<evidence type="ECO:0000256" key="1">
    <source>
        <dbReference type="ARBA" id="ARBA00006407"/>
    </source>
</evidence>